<dbReference type="EMBL" id="LDJL01000001">
    <property type="protein sequence ID" value="KRG72140.1"/>
    <property type="molecule type" value="Genomic_DNA"/>
</dbReference>
<dbReference type="PATRIC" id="fig|344882.3.peg.250"/>
<organism evidence="3 4">
    <name type="scientific">Pseudoxanthomonas dokdonensis</name>
    <dbReference type="NCBI Taxonomy" id="344882"/>
    <lineage>
        <taxon>Bacteria</taxon>
        <taxon>Pseudomonadati</taxon>
        <taxon>Pseudomonadota</taxon>
        <taxon>Gammaproteobacteria</taxon>
        <taxon>Lysobacterales</taxon>
        <taxon>Lysobacteraceae</taxon>
        <taxon>Pseudoxanthomonas</taxon>
    </lineage>
</organism>
<dbReference type="Pfam" id="PF03372">
    <property type="entry name" value="Exo_endo_phos"/>
    <property type="match status" value="1"/>
</dbReference>
<dbReference type="Proteomes" id="UP000052052">
    <property type="component" value="Unassembled WGS sequence"/>
</dbReference>
<reference evidence="3 4" key="1">
    <citation type="submission" date="2015-05" db="EMBL/GenBank/DDBJ databases">
        <title>Genome sequencing and analysis of members of genus Stenotrophomonas.</title>
        <authorList>
            <person name="Patil P.P."/>
            <person name="Midha S."/>
            <person name="Patil P.B."/>
        </authorList>
    </citation>
    <scope>NUCLEOTIDE SEQUENCE [LARGE SCALE GENOMIC DNA]</scope>
    <source>
        <strain evidence="3 4">DSM 21858</strain>
    </source>
</reference>
<dbReference type="GO" id="GO:0003824">
    <property type="term" value="F:catalytic activity"/>
    <property type="evidence" value="ECO:0007669"/>
    <property type="project" value="InterPro"/>
</dbReference>
<dbReference type="AlphaFoldDB" id="A0A0R0CQ59"/>
<evidence type="ECO:0000313" key="4">
    <source>
        <dbReference type="Proteomes" id="UP000052052"/>
    </source>
</evidence>
<dbReference type="STRING" id="344882.ABB29_01205"/>
<dbReference type="Gene3D" id="3.60.10.10">
    <property type="entry name" value="Endonuclease/exonuclease/phosphatase"/>
    <property type="match status" value="1"/>
</dbReference>
<feature type="domain" description="Endonuclease/exonuclease/phosphatase" evidence="2">
    <location>
        <begin position="300"/>
        <end position="561"/>
    </location>
</feature>
<dbReference type="InterPro" id="IPR036691">
    <property type="entry name" value="Endo/exonu/phosph_ase_sf"/>
</dbReference>
<dbReference type="CDD" id="cd04486">
    <property type="entry name" value="YhcR_OBF_like"/>
    <property type="match status" value="1"/>
</dbReference>
<protein>
    <recommendedName>
        <fullName evidence="2">Endonuclease/exonuclease/phosphatase domain-containing protein</fullName>
    </recommendedName>
</protein>
<dbReference type="CDD" id="cd10283">
    <property type="entry name" value="MnuA_DNase1-like"/>
    <property type="match status" value="1"/>
</dbReference>
<evidence type="ECO:0000313" key="3">
    <source>
        <dbReference type="EMBL" id="KRG72140.1"/>
    </source>
</evidence>
<dbReference type="InterPro" id="IPR047971">
    <property type="entry name" value="ExeM-like"/>
</dbReference>
<keyword evidence="4" id="KW-1185">Reference proteome</keyword>
<dbReference type="InterPro" id="IPR005135">
    <property type="entry name" value="Endo/exonuclease/phosphatase"/>
</dbReference>
<dbReference type="PANTHER" id="PTHR42834:SF1">
    <property type="entry name" value="ENDONUCLEASE_EXONUCLEASE_PHOSPHATASE FAMILY PROTEIN (AFU_ORTHOLOGUE AFUA_3G09210)"/>
    <property type="match status" value="1"/>
</dbReference>
<dbReference type="NCBIfam" id="NF033681">
    <property type="entry name" value="ExeM_NucH_DNase"/>
    <property type="match status" value="1"/>
</dbReference>
<proteinExistence type="predicted"/>
<sequence>MTAPLLPAVASTASEPSLLRIGQVQGTGERSPLLGQEVRVEGIVTADFRQGLGGFVLQDIGDDDARTSDALFVLLGFHPDADDGESPRVGDRYQVQGRVIERQVGGSSVTALEPAHLQLVRRGEGVDSLPLTELTAPPPAWEALENMRVRINAALTVTSTDQLDKYGELAVRFGDRLWQATEVAQPGSAQYQQVLDDNRRRALVVDDGSDQRDPAIIAYLGNRMAPASGATLQALEGIVDQRHKGYRLQLTTPLQWTPPASTALIPPAVAGSLRIASFNLENMFNGDGRGGGFPTVRGARSLQQLQVQTSKLVATLRALDADIAALMELENDGYGPESSLAQFVDALNADGSDWRFVDAGHGPGIDTIRVGLIYRASRVQPLGPPAVLEVEPFGQRSRVPLAQAFRRGDGPSFVVVANHFKSKGCSEAEGADADQGDGQGCWNALRLRSAQQLDAWLKTDPTGHGERTVLVGDFNAYAMEDPLRWLRAQGWRDAIAEAGIEHPYSFIYAGMSGRLDHALLSPALAGQLRGAAEWHINADAPDSAGYAHGGDPTSPIRSSDHDPLLLGFDL</sequence>
<feature type="region of interest" description="Disordered" evidence="1">
    <location>
        <begin position="543"/>
        <end position="562"/>
    </location>
</feature>
<comment type="caution">
    <text evidence="3">The sequence shown here is derived from an EMBL/GenBank/DDBJ whole genome shotgun (WGS) entry which is preliminary data.</text>
</comment>
<dbReference type="SUPFAM" id="SSF56219">
    <property type="entry name" value="DNase I-like"/>
    <property type="match status" value="1"/>
</dbReference>
<gene>
    <name evidence="3" type="ORF">ABB29_01205</name>
</gene>
<name>A0A0R0CQ59_9GAMM</name>
<dbReference type="PANTHER" id="PTHR42834">
    <property type="entry name" value="ENDONUCLEASE/EXONUCLEASE/PHOSPHATASE FAMILY PROTEIN (AFU_ORTHOLOGUE AFUA_3G09210)"/>
    <property type="match status" value="1"/>
</dbReference>
<evidence type="ECO:0000256" key="1">
    <source>
        <dbReference type="SAM" id="MobiDB-lite"/>
    </source>
</evidence>
<evidence type="ECO:0000259" key="2">
    <source>
        <dbReference type="Pfam" id="PF03372"/>
    </source>
</evidence>
<accession>A0A0R0CQ59</accession>